<dbReference type="EMBL" id="FMYV01000006">
    <property type="protein sequence ID" value="SDC67754.1"/>
    <property type="molecule type" value="Genomic_DNA"/>
</dbReference>
<protein>
    <recommendedName>
        <fullName evidence="3">DUF5723 domain-containing protein</fullName>
    </recommendedName>
</protein>
<sequence>MMKRLIIIFILTIFSVMIFSESLTAWDNQFNPALMDSKKRGFIEIGVTPDIMFFQNLVDSKFILDNYDKEEIVIDLDQFYGGLEGEDLKLYTVDNANVYGLINLWNLGLGVYSNVDLELKLDIPNSLLKLLTEGNEIGQTYTDSGEVVLDSTIEAGAYGSFSWKDENLLGVKIGAFSPIAISDEDAFFEYGLSTDETDNSINGNVKVSVPVYSNFSANELENLDTDLVMNNLLNNNGFKIDIGYINGYDENPKWGIAVNNITLKKANLAKSINLEAEYTVEASNIVFEQSFETSENFEFVDNASVNKEYSMPLGISGFYKFTYIFDWIPFVEWYPITSEFNFGINAKSNIFNIIPYSFSLERYSDLWKAGFSLGLNAYLVETRFNISLTNYELSNIFDLKGISAKINLAVGF</sequence>
<dbReference type="AlphaFoldDB" id="A0A1G6NK82"/>
<accession>A0A1G6NK82</accession>
<reference evidence="1 2" key="1">
    <citation type="submission" date="2016-10" db="EMBL/GenBank/DDBJ databases">
        <authorList>
            <person name="de Groot N.N."/>
        </authorList>
    </citation>
    <scope>NUCLEOTIDE SEQUENCE [LARGE SCALE GENOMIC DNA]</scope>
    <source>
        <strain evidence="1 2">WG14</strain>
    </source>
</reference>
<gene>
    <name evidence="1" type="ORF">SAMN04488588_1553</name>
</gene>
<proteinExistence type="predicted"/>
<evidence type="ECO:0008006" key="3">
    <source>
        <dbReference type="Google" id="ProtNLM"/>
    </source>
</evidence>
<organism evidence="1 2">
    <name type="scientific">Geotoga petraea</name>
    <dbReference type="NCBI Taxonomy" id="28234"/>
    <lineage>
        <taxon>Bacteria</taxon>
        <taxon>Thermotogati</taxon>
        <taxon>Thermotogota</taxon>
        <taxon>Thermotogae</taxon>
        <taxon>Petrotogales</taxon>
        <taxon>Petrotogaceae</taxon>
        <taxon>Geotoga</taxon>
    </lineage>
</organism>
<keyword evidence="2" id="KW-1185">Reference proteome</keyword>
<evidence type="ECO:0000313" key="1">
    <source>
        <dbReference type="EMBL" id="SDC67754.1"/>
    </source>
</evidence>
<dbReference type="Proteomes" id="UP000199322">
    <property type="component" value="Unassembled WGS sequence"/>
</dbReference>
<name>A0A1G6NK82_9BACT</name>
<evidence type="ECO:0000313" key="2">
    <source>
        <dbReference type="Proteomes" id="UP000199322"/>
    </source>
</evidence>
<dbReference type="STRING" id="28234.SAMN04488588_1553"/>